<feature type="domain" description="Glycosyl hydrolase family 32 C-terminal" evidence="6">
    <location>
        <begin position="468"/>
        <end position="607"/>
    </location>
</feature>
<organism evidence="7 8">
    <name type="scientific">Setomelanomma holmii</name>
    <dbReference type="NCBI Taxonomy" id="210430"/>
    <lineage>
        <taxon>Eukaryota</taxon>
        <taxon>Fungi</taxon>
        <taxon>Dikarya</taxon>
        <taxon>Ascomycota</taxon>
        <taxon>Pezizomycotina</taxon>
        <taxon>Dothideomycetes</taxon>
        <taxon>Pleosporomycetidae</taxon>
        <taxon>Pleosporales</taxon>
        <taxon>Pleosporineae</taxon>
        <taxon>Phaeosphaeriaceae</taxon>
        <taxon>Setomelanomma</taxon>
    </lineage>
</organism>
<dbReference type="GO" id="GO:0004575">
    <property type="term" value="F:sucrose alpha-glucosidase activity"/>
    <property type="evidence" value="ECO:0007669"/>
    <property type="project" value="TreeGrafter"/>
</dbReference>
<dbReference type="CDD" id="cd18621">
    <property type="entry name" value="GH32_XdINV-like"/>
    <property type="match status" value="1"/>
</dbReference>
<dbReference type="InterPro" id="IPR023296">
    <property type="entry name" value="Glyco_hydro_beta-prop_sf"/>
</dbReference>
<evidence type="ECO:0000256" key="1">
    <source>
        <dbReference type="ARBA" id="ARBA00009902"/>
    </source>
</evidence>
<evidence type="ECO:0000256" key="2">
    <source>
        <dbReference type="ARBA" id="ARBA00022801"/>
    </source>
</evidence>
<dbReference type="InterPro" id="IPR013189">
    <property type="entry name" value="Glyco_hydro_32_C"/>
</dbReference>
<dbReference type="InterPro" id="IPR001362">
    <property type="entry name" value="Glyco_hydro_32"/>
</dbReference>
<dbReference type="SUPFAM" id="SSF49899">
    <property type="entry name" value="Concanavalin A-like lectins/glucanases"/>
    <property type="match status" value="1"/>
</dbReference>
<dbReference type="Gene3D" id="2.60.120.560">
    <property type="entry name" value="Exo-inulinase, domain 1"/>
    <property type="match status" value="1"/>
</dbReference>
<dbReference type="PANTHER" id="PTHR42800">
    <property type="entry name" value="EXOINULINASE INUD (AFU_ORTHOLOGUE AFUA_5G00480)"/>
    <property type="match status" value="1"/>
</dbReference>
<reference evidence="7" key="1">
    <citation type="journal article" date="2020" name="Stud. Mycol.">
        <title>101 Dothideomycetes genomes: a test case for predicting lifestyles and emergence of pathogens.</title>
        <authorList>
            <person name="Haridas S."/>
            <person name="Albert R."/>
            <person name="Binder M."/>
            <person name="Bloem J."/>
            <person name="Labutti K."/>
            <person name="Salamov A."/>
            <person name="Andreopoulos B."/>
            <person name="Baker S."/>
            <person name="Barry K."/>
            <person name="Bills G."/>
            <person name="Bluhm B."/>
            <person name="Cannon C."/>
            <person name="Castanera R."/>
            <person name="Culley D."/>
            <person name="Daum C."/>
            <person name="Ezra D."/>
            <person name="Gonzalez J."/>
            <person name="Henrissat B."/>
            <person name="Kuo A."/>
            <person name="Liang C."/>
            <person name="Lipzen A."/>
            <person name="Lutzoni F."/>
            <person name="Magnuson J."/>
            <person name="Mondo S."/>
            <person name="Nolan M."/>
            <person name="Ohm R."/>
            <person name="Pangilinan J."/>
            <person name="Park H.-J."/>
            <person name="Ramirez L."/>
            <person name="Alfaro M."/>
            <person name="Sun H."/>
            <person name="Tritt A."/>
            <person name="Yoshinaga Y."/>
            <person name="Zwiers L.-H."/>
            <person name="Turgeon B."/>
            <person name="Goodwin S."/>
            <person name="Spatafora J."/>
            <person name="Crous P."/>
            <person name="Grigoriev I."/>
        </authorList>
    </citation>
    <scope>NUCLEOTIDE SEQUENCE</scope>
    <source>
        <strain evidence="7">CBS 110217</strain>
    </source>
</reference>
<evidence type="ECO:0000256" key="3">
    <source>
        <dbReference type="ARBA" id="ARBA00023295"/>
    </source>
</evidence>
<dbReference type="GO" id="GO:0005987">
    <property type="term" value="P:sucrose catabolic process"/>
    <property type="evidence" value="ECO:0007669"/>
    <property type="project" value="TreeGrafter"/>
</dbReference>
<dbReference type="Pfam" id="PF00251">
    <property type="entry name" value="Glyco_hydro_32N"/>
    <property type="match status" value="1"/>
</dbReference>
<evidence type="ECO:0000256" key="4">
    <source>
        <dbReference type="RuleBase" id="RU362110"/>
    </source>
</evidence>
<evidence type="ECO:0000313" key="7">
    <source>
        <dbReference type="EMBL" id="KAF2025668.1"/>
    </source>
</evidence>
<proteinExistence type="inferred from homology"/>
<comment type="caution">
    <text evidence="7">The sequence shown here is derived from an EMBL/GenBank/DDBJ whole genome shotgun (WGS) entry which is preliminary data.</text>
</comment>
<dbReference type="AlphaFoldDB" id="A0A9P4LHN5"/>
<dbReference type="SMART" id="SM00640">
    <property type="entry name" value="Glyco_32"/>
    <property type="match status" value="1"/>
</dbReference>
<name>A0A9P4LHN5_9PLEO</name>
<dbReference type="Pfam" id="PF08244">
    <property type="entry name" value="Glyco_hydro_32C"/>
    <property type="match status" value="1"/>
</dbReference>
<dbReference type="EMBL" id="ML978260">
    <property type="protein sequence ID" value="KAF2025668.1"/>
    <property type="molecule type" value="Genomic_DNA"/>
</dbReference>
<evidence type="ECO:0000313" key="8">
    <source>
        <dbReference type="Proteomes" id="UP000799777"/>
    </source>
</evidence>
<dbReference type="SUPFAM" id="SSF75005">
    <property type="entry name" value="Arabinanase/levansucrase/invertase"/>
    <property type="match status" value="1"/>
</dbReference>
<dbReference type="InterPro" id="IPR013320">
    <property type="entry name" value="ConA-like_dom_sf"/>
</dbReference>
<keyword evidence="2 4" id="KW-0378">Hydrolase</keyword>
<protein>
    <submittedName>
        <fullName evidence="7">Extracellular invertase</fullName>
    </submittedName>
</protein>
<comment type="similarity">
    <text evidence="1 4">Belongs to the glycosyl hydrolase 32 family.</text>
</comment>
<sequence length="618" mass="67378">MFTTFFSGSRIVRRTHSPSSKPIDYNAAPPNLSTLANAYLYDTWRPKAHVLPAYGQIGDPCMHYTSPSSGLFHVEYLHEGASGPTTSDLVTYTDLKPNSAPFIRAGGINDPIAVFDGSVMETGINGTPTLLYTSVSYLPIQWTTAYTKGSETQYLAIERDGGRNFTKLAHGPVSPSPPFAVNVTGFRDPYVFKDPQIDALLERANGTWYTLISGGVHGSGPSLFLYAQYGDEADAFQKWEYLGHWWHEGANTTWTDANWAGRWGFNFEVANHARLDECGASPNGEIVLTVGAEWSYDPIVPQVLDNREMLWVAGTQSIVKGALEFEPSMAGPLDAGRSAYAAAGKLLPATSQASRASGAPDRFITYGWLTGDFNGTLPFPKAQQDWTGSLLLPRELSIGRLDVVDNALAREKGSWRIECENGNGTLTLATLHQKIARELLAAFKSDATNLITQTGGAMSSSNLFDNSPRSKHYPMTASIIYPSDSCNTCIRAGFTILYGPHESTAIYYPFSNESLIIDRSNSSAAASTTPGINTGLETGKLRLFDIPGGGIEPLNLTIVVDSGVVEVHVNDQFVLSTWIWSWYEISRDIGFLVEGGEVEFGEVRTWEGLVDAWPGRLS</sequence>
<evidence type="ECO:0000259" key="5">
    <source>
        <dbReference type="Pfam" id="PF00251"/>
    </source>
</evidence>
<evidence type="ECO:0000259" key="6">
    <source>
        <dbReference type="Pfam" id="PF08244"/>
    </source>
</evidence>
<keyword evidence="8" id="KW-1185">Reference proteome</keyword>
<gene>
    <name evidence="7" type="ORF">EK21DRAFT_116599</name>
</gene>
<dbReference type="InterPro" id="IPR013148">
    <property type="entry name" value="Glyco_hydro_32_N"/>
</dbReference>
<dbReference type="Proteomes" id="UP000799777">
    <property type="component" value="Unassembled WGS sequence"/>
</dbReference>
<keyword evidence="3 4" id="KW-0326">Glycosidase</keyword>
<dbReference type="Gene3D" id="2.115.10.20">
    <property type="entry name" value="Glycosyl hydrolase domain, family 43"/>
    <property type="match status" value="1"/>
</dbReference>
<dbReference type="OrthoDB" id="202537at2759"/>
<feature type="domain" description="Glycosyl hydrolase family 32 N-terminal" evidence="5">
    <location>
        <begin position="86"/>
        <end position="399"/>
    </location>
</feature>
<dbReference type="PANTHER" id="PTHR42800:SF3">
    <property type="entry name" value="GLYCOSYL HYDROLASE FAMILY 32 N-TERMINAL DOMAIN-CONTAINING PROTEIN"/>
    <property type="match status" value="1"/>
</dbReference>
<dbReference type="GO" id="GO:0005737">
    <property type="term" value="C:cytoplasm"/>
    <property type="evidence" value="ECO:0007669"/>
    <property type="project" value="TreeGrafter"/>
</dbReference>
<accession>A0A9P4LHN5</accession>